<accession>B1MMG3</accession>
<evidence type="ECO:0000256" key="3">
    <source>
        <dbReference type="SAM" id="MobiDB-lite"/>
    </source>
</evidence>
<gene>
    <name evidence="5" type="ordered locus">MAB_4880c</name>
</gene>
<sequence>MCWTNRTRSSHRRRAPTCGPNRAAPPGPHRDVRDHARFHQFTVTRKSGFEMAGILALATAAGSGIEPAEQTGLIGQIIAQLAHRGQRGFSLIAQQVSGTESGYFSELPAANLDQGAIAEGLGGQRMRALLGHVHQTRADMNNQPFSSDQPVTGAQPRRPFALHVAMDGGIVNTSELAQELSAAGVKISAGSDVEILTRVVEQICVSKYVNRGLRPDYAEVFREIDLKVDGAVSAVLVDDAGVVVAYRNWQGLRPLSVWQRPEVIAVASEIDSAAAETGSILELQASQIAVIESAGGGQIQVQFVGRAAHRPKKCVFETLYLGHPRTRFHGETHWETRRKIGFELGALLGQTLAGTEDLIVASMPKTGIPYADGLFEYLQTHAPKNAVVREELVKIGLAQRTLIGIPGERKALIERKYSLRDVDVTGRNVIVVDEALIRGDTSRAVAQLLFDAGARSVHWVVGSPPFISPSYYGLGVNSLEELIFWQIWSSLALKPERPWLELNSRDPQLLSFFESLVATDIGVTRVTYLPFHRLTRVLPGGEYDYDCSPFTFRMPTPIGQVRADEEYLQILEQRCAPEEMVG</sequence>
<dbReference type="SUPFAM" id="SSF56235">
    <property type="entry name" value="N-terminal nucleophile aminohydrolases (Ntn hydrolases)"/>
    <property type="match status" value="1"/>
</dbReference>
<dbReference type="CDD" id="cd06223">
    <property type="entry name" value="PRTases_typeI"/>
    <property type="match status" value="1"/>
</dbReference>
<feature type="region of interest" description="Disordered" evidence="3">
    <location>
        <begin position="1"/>
        <end position="32"/>
    </location>
</feature>
<evidence type="ECO:0000259" key="4">
    <source>
        <dbReference type="PROSITE" id="PS51278"/>
    </source>
</evidence>
<evidence type="ECO:0000313" key="5">
    <source>
        <dbReference type="EMBL" id="CAM64948.1"/>
    </source>
</evidence>
<evidence type="ECO:0000313" key="6">
    <source>
        <dbReference type="Proteomes" id="UP000007137"/>
    </source>
</evidence>
<keyword evidence="2" id="KW-0315">Glutamine amidotransferase</keyword>
<dbReference type="Gene3D" id="3.40.50.2020">
    <property type="match status" value="1"/>
</dbReference>
<dbReference type="InterPro" id="IPR000836">
    <property type="entry name" value="PRTase_dom"/>
</dbReference>
<name>B1MMG3_MYCA9</name>
<reference evidence="5 6" key="1">
    <citation type="journal article" date="2009" name="PLoS ONE">
        <title>Non mycobacterial virulence genes in the genome of the emerging pathogen Mycobacterium abscessus.</title>
        <authorList>
            <person name="Ripoll F."/>
            <person name="Pasek S."/>
            <person name="Schenowitz C."/>
            <person name="Dossat C."/>
            <person name="Barbe V."/>
            <person name="Rottman M."/>
            <person name="Macheras E."/>
            <person name="Heym B."/>
            <person name="Herrmann J.L."/>
            <person name="Daffe M."/>
            <person name="Brosch R."/>
            <person name="Risler J.L."/>
            <person name="Gaillard J.L."/>
        </authorList>
    </citation>
    <scope>NUCLEOTIDE SEQUENCE [LARGE SCALE GENOMIC DNA]</scope>
    <source>
        <strain evidence="6">ATCC 19977 / DSM 44196 / CCUG 20993 / CIP 104536 / JCM 13569 / NCTC 13031 / TMC 1543 / L948</strain>
    </source>
</reference>
<protein>
    <submittedName>
        <fullName evidence="5">Amidophosphoribosyltransferase (PurF)</fullName>
    </submittedName>
</protein>
<dbReference type="GO" id="GO:0016740">
    <property type="term" value="F:transferase activity"/>
    <property type="evidence" value="ECO:0007669"/>
    <property type="project" value="UniProtKB-KW"/>
</dbReference>
<evidence type="ECO:0000256" key="2">
    <source>
        <dbReference type="ARBA" id="ARBA00022962"/>
    </source>
</evidence>
<dbReference type="PANTHER" id="PTHR11907">
    <property type="entry name" value="AMIDOPHOSPHORIBOSYLTRANSFERASE"/>
    <property type="match status" value="1"/>
</dbReference>
<dbReference type="KEGG" id="mab:MAB_4880c"/>
<evidence type="ECO:0000256" key="1">
    <source>
        <dbReference type="ARBA" id="ARBA00022679"/>
    </source>
</evidence>
<dbReference type="SUPFAM" id="SSF53271">
    <property type="entry name" value="PRTase-like"/>
    <property type="match status" value="1"/>
</dbReference>
<dbReference type="AlphaFoldDB" id="B1MMG3"/>
<dbReference type="Gene3D" id="3.60.20.10">
    <property type="entry name" value="Glutamine Phosphoribosylpyrophosphate, subunit 1, domain 1"/>
    <property type="match status" value="1"/>
</dbReference>
<keyword evidence="1" id="KW-0808">Transferase</keyword>
<dbReference type="Proteomes" id="UP000007137">
    <property type="component" value="Chromosome"/>
</dbReference>
<dbReference type="Pfam" id="PF13537">
    <property type="entry name" value="GATase_7"/>
    <property type="match status" value="1"/>
</dbReference>
<organism evidence="5 6">
    <name type="scientific">Mycobacteroides abscessus (strain ATCC 19977 / DSM 44196 / CCUG 20993 / CIP 104536 / JCM 13569 / NCTC 13031 / TMC 1543 / L948)</name>
    <name type="common">Mycobacterium abscessus</name>
    <dbReference type="NCBI Taxonomy" id="561007"/>
    <lineage>
        <taxon>Bacteria</taxon>
        <taxon>Bacillati</taxon>
        <taxon>Actinomycetota</taxon>
        <taxon>Actinomycetes</taxon>
        <taxon>Mycobacteriales</taxon>
        <taxon>Mycobacteriaceae</taxon>
        <taxon>Mycobacteroides</taxon>
        <taxon>Mycobacteroides abscessus</taxon>
    </lineage>
</organism>
<feature type="domain" description="Glutamine amidotransferase type-2" evidence="4">
    <location>
        <begin position="52"/>
        <end position="294"/>
    </location>
</feature>
<dbReference type="InterPro" id="IPR029055">
    <property type="entry name" value="Ntn_hydrolases_N"/>
</dbReference>
<keyword evidence="6" id="KW-1185">Reference proteome</keyword>
<proteinExistence type="predicted"/>
<dbReference type="InterPro" id="IPR017932">
    <property type="entry name" value="GATase_2_dom"/>
</dbReference>
<dbReference type="InterPro" id="IPR029057">
    <property type="entry name" value="PRTase-like"/>
</dbReference>
<dbReference type="PROSITE" id="PS51278">
    <property type="entry name" value="GATASE_TYPE_2"/>
    <property type="match status" value="1"/>
</dbReference>
<dbReference type="EMBL" id="CU458896">
    <property type="protein sequence ID" value="CAM64948.1"/>
    <property type="molecule type" value="Genomic_DNA"/>
</dbReference>